<dbReference type="GO" id="GO:0016491">
    <property type="term" value="F:oxidoreductase activity"/>
    <property type="evidence" value="ECO:0007669"/>
    <property type="project" value="InterPro"/>
</dbReference>
<dbReference type="InterPro" id="IPR013766">
    <property type="entry name" value="Thioredoxin_domain"/>
</dbReference>
<dbReference type="PANTHER" id="PTHR42852">
    <property type="entry name" value="THIOL:DISULFIDE INTERCHANGE PROTEIN DSBE"/>
    <property type="match status" value="1"/>
</dbReference>
<dbReference type="InterPro" id="IPR036249">
    <property type="entry name" value="Thioredoxin-like_sf"/>
</dbReference>
<dbReference type="AlphaFoldDB" id="A0A653M9N0"/>
<dbReference type="GO" id="GO:0016209">
    <property type="term" value="F:antioxidant activity"/>
    <property type="evidence" value="ECO:0007669"/>
    <property type="project" value="InterPro"/>
</dbReference>
<dbReference type="GO" id="GO:0017004">
    <property type="term" value="P:cytochrome complex assembly"/>
    <property type="evidence" value="ECO:0007669"/>
    <property type="project" value="UniProtKB-KW"/>
</dbReference>
<keyword evidence="3" id="KW-1015">Disulfide bond</keyword>
<dbReference type="SUPFAM" id="SSF52833">
    <property type="entry name" value="Thioredoxin-like"/>
    <property type="match status" value="1"/>
</dbReference>
<dbReference type="Pfam" id="PF00578">
    <property type="entry name" value="AhpC-TSA"/>
    <property type="match status" value="1"/>
</dbReference>
<dbReference type="EMBL" id="CABWLR010000001">
    <property type="protein sequence ID" value="VXB01648.1"/>
    <property type="molecule type" value="Genomic_DNA"/>
</dbReference>
<reference evidence="6 7" key="1">
    <citation type="submission" date="2019-10" db="EMBL/GenBank/DDBJ databases">
        <authorList>
            <person name="Karimi E."/>
        </authorList>
    </citation>
    <scope>NUCLEOTIDE SEQUENCE [LARGE SCALE GENOMIC DNA]</scope>
    <source>
        <strain evidence="6">Maribacter sp. 151</strain>
    </source>
</reference>
<accession>A0A653M9N0</accession>
<evidence type="ECO:0000256" key="1">
    <source>
        <dbReference type="ARBA" id="ARBA00004196"/>
    </source>
</evidence>
<dbReference type="Gene3D" id="3.40.30.10">
    <property type="entry name" value="Glutaredoxin"/>
    <property type="match status" value="1"/>
</dbReference>
<evidence type="ECO:0000256" key="4">
    <source>
        <dbReference type="ARBA" id="ARBA00023284"/>
    </source>
</evidence>
<dbReference type="InterPro" id="IPR050553">
    <property type="entry name" value="Thioredoxin_ResA/DsbE_sf"/>
</dbReference>
<evidence type="ECO:0000256" key="3">
    <source>
        <dbReference type="ARBA" id="ARBA00023157"/>
    </source>
</evidence>
<feature type="domain" description="Thioredoxin" evidence="5">
    <location>
        <begin position="264"/>
        <end position="401"/>
    </location>
</feature>
<keyword evidence="4" id="KW-0676">Redox-active center</keyword>
<name>A0A653M9N0_9FLAO</name>
<comment type="subcellular location">
    <subcellularLocation>
        <location evidence="1">Cell envelope</location>
    </subcellularLocation>
</comment>
<protein>
    <submittedName>
        <fullName evidence="6">Peroxiredoxin</fullName>
    </submittedName>
</protein>
<dbReference type="GO" id="GO:0030313">
    <property type="term" value="C:cell envelope"/>
    <property type="evidence" value="ECO:0007669"/>
    <property type="project" value="UniProtKB-SubCell"/>
</dbReference>
<dbReference type="PROSITE" id="PS51257">
    <property type="entry name" value="PROKAR_LIPOPROTEIN"/>
    <property type="match status" value="1"/>
</dbReference>
<evidence type="ECO:0000259" key="5">
    <source>
        <dbReference type="PROSITE" id="PS51352"/>
    </source>
</evidence>
<dbReference type="PANTHER" id="PTHR42852:SF6">
    <property type="entry name" value="THIOL:DISULFIDE INTERCHANGE PROTEIN DSBE"/>
    <property type="match status" value="1"/>
</dbReference>
<keyword evidence="7" id="KW-1185">Reference proteome</keyword>
<dbReference type="CDD" id="cd02966">
    <property type="entry name" value="TlpA_like_family"/>
    <property type="match status" value="1"/>
</dbReference>
<evidence type="ECO:0000313" key="6">
    <source>
        <dbReference type="EMBL" id="VXB01648.1"/>
    </source>
</evidence>
<keyword evidence="2" id="KW-0201">Cytochrome c-type biogenesis</keyword>
<dbReference type="PROSITE" id="PS51352">
    <property type="entry name" value="THIOREDOXIN_2"/>
    <property type="match status" value="1"/>
</dbReference>
<gene>
    <name evidence="6" type="ORF">MARI151_10292</name>
</gene>
<organism evidence="6 7">
    <name type="scientific">Maribacter litoralis</name>
    <dbReference type="NCBI Taxonomy" id="2059726"/>
    <lineage>
        <taxon>Bacteria</taxon>
        <taxon>Pseudomonadati</taxon>
        <taxon>Bacteroidota</taxon>
        <taxon>Flavobacteriia</taxon>
        <taxon>Flavobacteriales</taxon>
        <taxon>Flavobacteriaceae</taxon>
        <taxon>Maribacter</taxon>
    </lineage>
</organism>
<dbReference type="Proteomes" id="UP000430202">
    <property type="component" value="Unassembled WGS sequence"/>
</dbReference>
<sequence length="401" mass="45179">MKKLILLSIALIIIGCSDDKIIELPITMQDGYGPFLIGLGAIHPYSELDGGIGKETQLKVVGMPKDWTNVQVGDILTHQSDKSIKNRVALTYGNGVNGEFNMIVDTNNNYDFSDDPVFRPVEIAGSLFHLNKDSLMQSSAIDVSTERIINGEITTESVPLLIIYMPEYKQLLYSFAQYGQVNLEGKEIAIKSNNFMDLSFENIHLAMKNVDISQNPATYMENIIANNEYLQIGNKIYKNLGVRKNENSLVLEIIDKPKGQIYSSQIGYKALEFKGRIHQTENRISLSSLHGKYVLLDFWATSCAPCIKEFPHLKELYSEIDTTKFEILGIAGNSSIDQINYIINKHQISWPQIVSDNINKINEKYGIISYPKTLLLNPEGVIIAKDLRGQQLENEIKRIIK</sequence>
<dbReference type="RefSeq" id="WP_159301659.1">
    <property type="nucleotide sequence ID" value="NZ_LR733271.1"/>
</dbReference>
<proteinExistence type="predicted"/>
<dbReference type="InterPro" id="IPR000866">
    <property type="entry name" value="AhpC/TSA"/>
</dbReference>
<evidence type="ECO:0000256" key="2">
    <source>
        <dbReference type="ARBA" id="ARBA00022748"/>
    </source>
</evidence>
<evidence type="ECO:0000313" key="7">
    <source>
        <dbReference type="Proteomes" id="UP000430202"/>
    </source>
</evidence>